<dbReference type="AlphaFoldDB" id="A0A7K3WL45"/>
<dbReference type="InterPro" id="IPR029787">
    <property type="entry name" value="Nucleotide_cyclase"/>
</dbReference>
<dbReference type="EMBL" id="JAAGWK010000031">
    <property type="protein sequence ID" value="NEL56243.1"/>
    <property type="molecule type" value="Genomic_DNA"/>
</dbReference>
<dbReference type="PROSITE" id="PS50887">
    <property type="entry name" value="GGDEF"/>
    <property type="match status" value="1"/>
</dbReference>
<accession>A0A7K3WL45</accession>
<dbReference type="PROSITE" id="PS50883">
    <property type="entry name" value="EAL"/>
    <property type="match status" value="1"/>
</dbReference>
<dbReference type="SUPFAM" id="SSF55073">
    <property type="entry name" value="Nucleotide cyclase"/>
    <property type="match status" value="1"/>
</dbReference>
<keyword evidence="3" id="KW-0472">Membrane</keyword>
<dbReference type="CDD" id="cd01948">
    <property type="entry name" value="EAL"/>
    <property type="match status" value="1"/>
</dbReference>
<dbReference type="CDD" id="cd01949">
    <property type="entry name" value="GGDEF"/>
    <property type="match status" value="1"/>
</dbReference>
<evidence type="ECO:0000313" key="7">
    <source>
        <dbReference type="EMBL" id="NEL56243.1"/>
    </source>
</evidence>
<evidence type="ECO:0000256" key="2">
    <source>
        <dbReference type="ARBA" id="ARBA00022989"/>
    </source>
</evidence>
<dbReference type="Pfam" id="PF00563">
    <property type="entry name" value="EAL"/>
    <property type="match status" value="1"/>
</dbReference>
<dbReference type="InterPro" id="IPR003660">
    <property type="entry name" value="HAMP_dom"/>
</dbReference>
<comment type="caution">
    <text evidence="7">The sequence shown here is derived from an EMBL/GenBank/DDBJ whole genome shotgun (WGS) entry which is preliminary data.</text>
</comment>
<evidence type="ECO:0000313" key="8">
    <source>
        <dbReference type="Proteomes" id="UP000470470"/>
    </source>
</evidence>
<keyword evidence="2 3" id="KW-1133">Transmembrane helix</keyword>
<keyword evidence="8" id="KW-1185">Reference proteome</keyword>
<proteinExistence type="predicted"/>
<evidence type="ECO:0000259" key="6">
    <source>
        <dbReference type="PROSITE" id="PS50887"/>
    </source>
</evidence>
<dbReference type="NCBIfam" id="TIGR00254">
    <property type="entry name" value="GGDEF"/>
    <property type="match status" value="1"/>
</dbReference>
<dbReference type="InterPro" id="IPR001633">
    <property type="entry name" value="EAL_dom"/>
</dbReference>
<feature type="domain" description="GGDEF" evidence="6">
    <location>
        <begin position="495"/>
        <end position="628"/>
    </location>
</feature>
<evidence type="ECO:0000256" key="1">
    <source>
        <dbReference type="ARBA" id="ARBA00022692"/>
    </source>
</evidence>
<sequence>MPTAQVRYCAADNSDMAKSRTDRRGAPLWVFLTALVCVPLAAVVALTVVVAGARVEEADSAARAERAVASMALLDSARGAAEREVMWSLVLMVMDDPAALRDVGFEVAEVASYRPLTSSFRDGYRLKTDEALAALAGTSPVLARSVADDVAALRESGDSGSVGLQQLYLRYVSVSDQLMSAQRSAAGDAGAEGVPSATRRAIQDVQLMAEYAQAASRQLPLWLGSVVHDGPDELIGSRLAWETGWLHYTDLRQQLESLSQPSLRQSWAGFAASDSVRALDKVLDPTASRDRPRLTVVQLAALMTSSAAIDGQVVGLVDNGVDSALALAAADRSAANDRYTRSVGGGVVVLVAAALGALVLARVVSRSLGRLAAQAREVSEGTLVEVRSGGPREVRTVSAALGSAVDSLRRIQDQAEAVAKGDLANVVLAQPLPGPLGAVVHASVEQIVSSMRHREELQSALAHRSAHDPLTELPNRAQARALTAAALSRGDRTGEMTGLLVVDLDGFKAVNDRHGHACGDEVLREVARRMRALVRAGDVVARLGGDEFVVLVEPVDNEADLVDLAERLIAAIGEPITAHDRVVRMGASVGVAVSRDAGGDADVLLAEADAAAARAKTSGRGRAEVFDDQLRAQLAEHAELERAIADGLAHGEMSVVYQPVFDVAADRIAGYEALLRWQRPGVGMVPPDQFIPVAEATRLICDIDRWVLDEAVHQLAAWRATGSATAQQVTMAVNISGRHLTERRVISDVAEALAAAGVPADRLVVEVTETVLVDDPVAAEHLAGLRALGVTVAIDDFGTGYTSIGQLRTLPVDVLKIDRSFVAATDLGSEELVALMVRAAHTFGLTVVAEGVEEVEQLDRLRADACDHAQGYLLSRPLAAEQAGALLADLPVVAELGS</sequence>
<dbReference type="PANTHER" id="PTHR44757:SF2">
    <property type="entry name" value="BIOFILM ARCHITECTURE MAINTENANCE PROTEIN MBAA"/>
    <property type="match status" value="1"/>
</dbReference>
<keyword evidence="1 3" id="KW-0812">Transmembrane</keyword>
<dbReference type="Gene3D" id="3.30.70.270">
    <property type="match status" value="1"/>
</dbReference>
<dbReference type="PANTHER" id="PTHR44757">
    <property type="entry name" value="DIGUANYLATE CYCLASE DGCP"/>
    <property type="match status" value="1"/>
</dbReference>
<organism evidence="7 8">
    <name type="scientific">Goekera deserti</name>
    <dbReference type="NCBI Taxonomy" id="2497753"/>
    <lineage>
        <taxon>Bacteria</taxon>
        <taxon>Bacillati</taxon>
        <taxon>Actinomycetota</taxon>
        <taxon>Actinomycetes</taxon>
        <taxon>Geodermatophilales</taxon>
        <taxon>Geodermatophilaceae</taxon>
        <taxon>Goekera</taxon>
    </lineage>
</organism>
<dbReference type="InterPro" id="IPR052155">
    <property type="entry name" value="Biofilm_reg_signaling"/>
</dbReference>
<dbReference type="GO" id="GO:0016020">
    <property type="term" value="C:membrane"/>
    <property type="evidence" value="ECO:0007669"/>
    <property type="project" value="InterPro"/>
</dbReference>
<feature type="transmembrane region" description="Helical" evidence="3">
    <location>
        <begin position="28"/>
        <end position="53"/>
    </location>
</feature>
<evidence type="ECO:0000259" key="4">
    <source>
        <dbReference type="PROSITE" id="PS50883"/>
    </source>
</evidence>
<reference evidence="7 8" key="1">
    <citation type="submission" date="2020-02" db="EMBL/GenBank/DDBJ databases">
        <title>The whole genome sequence of CPCC 205119.</title>
        <authorList>
            <person name="Jiang Z."/>
        </authorList>
    </citation>
    <scope>NUCLEOTIDE SEQUENCE [LARGE SCALE GENOMIC DNA]</scope>
    <source>
        <strain evidence="7 8">CPCC 205119</strain>
    </source>
</reference>
<dbReference type="SUPFAM" id="SSF141868">
    <property type="entry name" value="EAL domain-like"/>
    <property type="match status" value="1"/>
</dbReference>
<dbReference type="SMART" id="SM00267">
    <property type="entry name" value="GGDEF"/>
    <property type="match status" value="1"/>
</dbReference>
<dbReference type="SMART" id="SM00052">
    <property type="entry name" value="EAL"/>
    <property type="match status" value="1"/>
</dbReference>
<dbReference type="Pfam" id="PF00990">
    <property type="entry name" value="GGDEF"/>
    <property type="match status" value="1"/>
</dbReference>
<feature type="domain" description="EAL" evidence="4">
    <location>
        <begin position="637"/>
        <end position="891"/>
    </location>
</feature>
<name>A0A7K3WL45_9ACTN</name>
<protein>
    <submittedName>
        <fullName evidence="7">Bifunctional diguanylate cyclase/phosphodiesterase</fullName>
    </submittedName>
</protein>
<dbReference type="PROSITE" id="PS50885">
    <property type="entry name" value="HAMP"/>
    <property type="match status" value="1"/>
</dbReference>
<dbReference type="Proteomes" id="UP000470470">
    <property type="component" value="Unassembled WGS sequence"/>
</dbReference>
<feature type="domain" description="HAMP" evidence="5">
    <location>
        <begin position="362"/>
        <end position="413"/>
    </location>
</feature>
<evidence type="ECO:0000259" key="5">
    <source>
        <dbReference type="PROSITE" id="PS50885"/>
    </source>
</evidence>
<evidence type="ECO:0000256" key="3">
    <source>
        <dbReference type="SAM" id="Phobius"/>
    </source>
</evidence>
<dbReference type="InterPro" id="IPR000160">
    <property type="entry name" value="GGDEF_dom"/>
</dbReference>
<dbReference type="Gene3D" id="3.20.20.450">
    <property type="entry name" value="EAL domain"/>
    <property type="match status" value="1"/>
</dbReference>
<gene>
    <name evidence="7" type="ORF">G1H19_19905</name>
</gene>
<dbReference type="InterPro" id="IPR035919">
    <property type="entry name" value="EAL_sf"/>
</dbReference>
<dbReference type="RefSeq" id="WP_152727474.1">
    <property type="nucleotide sequence ID" value="NZ_JAABOZ010000001.1"/>
</dbReference>
<dbReference type="GO" id="GO:0007165">
    <property type="term" value="P:signal transduction"/>
    <property type="evidence" value="ECO:0007669"/>
    <property type="project" value="InterPro"/>
</dbReference>
<dbReference type="InterPro" id="IPR043128">
    <property type="entry name" value="Rev_trsase/Diguanyl_cyclase"/>
</dbReference>